<dbReference type="Proteomes" id="UP001595722">
    <property type="component" value="Unassembled WGS sequence"/>
</dbReference>
<evidence type="ECO:0000256" key="14">
    <source>
        <dbReference type="ARBA" id="ARBA00031542"/>
    </source>
</evidence>
<evidence type="ECO:0000256" key="13">
    <source>
        <dbReference type="ARBA" id="ARBA00030948"/>
    </source>
</evidence>
<accession>A0ABV7VUA9</accession>
<sequence length="335" mass="38817">MMKPLHGAMICTVLAAVIWLVGSWQTADVELDIHRLPATAAGPQQSGEEEGHNPPLLQQLRTFRGADVDGQLRLDGDNQLIINLALRQWFDFHLAAQGELPLADIISLMQQEFAALAQPGRQQAEELLQHYLGYLQELADYDNEQQKRQNQAVTADMIARVRWQQRLRRQWFEPPVVEAFFAGDRLLDDYMIQRLEARAAGADEQQIARLEQQLPEPLQQMRQRTRLVMTLQQQQALLRQQGADAQQLQQWRRQQFGDAAAERLQQLDQRQQHWQQRLKEYQLYRESAALQDVDISSREQLLQSYRHKHFSETEQKRLAAAMQLLSQTTATTDQP</sequence>
<dbReference type="EMBL" id="JBHRYB010000006">
    <property type="protein sequence ID" value="MFC3680331.1"/>
    <property type="molecule type" value="Genomic_DNA"/>
</dbReference>
<proteinExistence type="inferred from homology"/>
<evidence type="ECO:0000256" key="11">
    <source>
        <dbReference type="ARBA" id="ARBA00023136"/>
    </source>
</evidence>
<evidence type="ECO:0000256" key="9">
    <source>
        <dbReference type="ARBA" id="ARBA00022989"/>
    </source>
</evidence>
<comment type="function">
    <text evidence="1">May be involved in the folding of the extracellular lipase during its passage through the periplasm.</text>
</comment>
<keyword evidence="9" id="KW-1133">Transmembrane helix</keyword>
<evidence type="ECO:0000256" key="15">
    <source>
        <dbReference type="ARBA" id="ARBA00033028"/>
    </source>
</evidence>
<evidence type="ECO:0000256" key="6">
    <source>
        <dbReference type="ARBA" id="ARBA00022519"/>
    </source>
</evidence>
<dbReference type="RefSeq" id="WP_376866261.1">
    <property type="nucleotide sequence ID" value="NZ_JBHRYB010000006.1"/>
</dbReference>
<keyword evidence="11" id="KW-0472">Membrane</keyword>
<keyword evidence="10" id="KW-0443">Lipid metabolism</keyword>
<evidence type="ECO:0000256" key="2">
    <source>
        <dbReference type="ARBA" id="ARBA00004383"/>
    </source>
</evidence>
<comment type="subcellular location">
    <subcellularLocation>
        <location evidence="2">Cell inner membrane</location>
        <topology evidence="2">Single-pass membrane protein</topology>
        <orientation evidence="2">Periplasmic side</orientation>
    </subcellularLocation>
</comment>
<evidence type="ECO:0000256" key="7">
    <source>
        <dbReference type="ARBA" id="ARBA00022692"/>
    </source>
</evidence>
<keyword evidence="7" id="KW-0812">Transmembrane</keyword>
<keyword evidence="12" id="KW-0143">Chaperone</keyword>
<evidence type="ECO:0000313" key="17">
    <source>
        <dbReference type="Proteomes" id="UP001595722"/>
    </source>
</evidence>
<name>A0ABV7VUA9_9GAMM</name>
<protein>
    <recommendedName>
        <fullName evidence="4">Lipase chaperone</fullName>
    </recommendedName>
    <alternativeName>
        <fullName evidence="15">Lipase foldase</fullName>
    </alternativeName>
    <alternativeName>
        <fullName evidence="13">Lipase helper protein</fullName>
    </alternativeName>
    <alternativeName>
        <fullName evidence="14">Lipase modulator</fullName>
    </alternativeName>
</protein>
<evidence type="ECO:0000256" key="8">
    <source>
        <dbReference type="ARBA" id="ARBA00022963"/>
    </source>
</evidence>
<reference evidence="17" key="1">
    <citation type="journal article" date="2019" name="Int. J. Syst. Evol. Microbiol.">
        <title>The Global Catalogue of Microorganisms (GCM) 10K type strain sequencing project: providing services to taxonomists for standard genome sequencing and annotation.</title>
        <authorList>
            <consortium name="The Broad Institute Genomics Platform"/>
            <consortium name="The Broad Institute Genome Sequencing Center for Infectious Disease"/>
            <person name="Wu L."/>
            <person name="Ma J."/>
        </authorList>
    </citation>
    <scope>NUCLEOTIDE SEQUENCE [LARGE SCALE GENOMIC DNA]</scope>
    <source>
        <strain evidence="17">KCTC 42424</strain>
    </source>
</reference>
<evidence type="ECO:0000256" key="4">
    <source>
        <dbReference type="ARBA" id="ARBA00019692"/>
    </source>
</evidence>
<keyword evidence="5" id="KW-1003">Cell membrane</keyword>
<dbReference type="Pfam" id="PF03280">
    <property type="entry name" value="Lipase_chap"/>
    <property type="match status" value="1"/>
</dbReference>
<dbReference type="SUPFAM" id="SSF158855">
    <property type="entry name" value="Lipase chaperone-like"/>
    <property type="match status" value="1"/>
</dbReference>
<evidence type="ECO:0000256" key="12">
    <source>
        <dbReference type="ARBA" id="ARBA00023186"/>
    </source>
</evidence>
<evidence type="ECO:0000256" key="5">
    <source>
        <dbReference type="ARBA" id="ARBA00022475"/>
    </source>
</evidence>
<organism evidence="16 17">
    <name type="scientific">Bacterioplanoides pacificum</name>
    <dbReference type="NCBI Taxonomy" id="1171596"/>
    <lineage>
        <taxon>Bacteria</taxon>
        <taxon>Pseudomonadati</taxon>
        <taxon>Pseudomonadota</taxon>
        <taxon>Gammaproteobacteria</taxon>
        <taxon>Oceanospirillales</taxon>
        <taxon>Oceanospirillaceae</taxon>
        <taxon>Bacterioplanoides</taxon>
    </lineage>
</organism>
<comment type="caution">
    <text evidence="16">The sequence shown here is derived from an EMBL/GenBank/DDBJ whole genome shotgun (WGS) entry which is preliminary data.</text>
</comment>
<gene>
    <name evidence="16" type="ORF">ACFOMG_09510</name>
</gene>
<evidence type="ECO:0000256" key="1">
    <source>
        <dbReference type="ARBA" id="ARBA00003280"/>
    </source>
</evidence>
<dbReference type="InterPro" id="IPR004961">
    <property type="entry name" value="Lipase_chaperone"/>
</dbReference>
<evidence type="ECO:0000313" key="16">
    <source>
        <dbReference type="EMBL" id="MFC3680331.1"/>
    </source>
</evidence>
<evidence type="ECO:0000256" key="10">
    <source>
        <dbReference type="ARBA" id="ARBA00023098"/>
    </source>
</evidence>
<keyword evidence="6" id="KW-0997">Cell inner membrane</keyword>
<keyword evidence="8" id="KW-0442">Lipid degradation</keyword>
<evidence type="ECO:0000256" key="3">
    <source>
        <dbReference type="ARBA" id="ARBA00010358"/>
    </source>
</evidence>
<comment type="similarity">
    <text evidence="3">Belongs to the lipase chaperone family.</text>
</comment>
<keyword evidence="17" id="KW-1185">Reference proteome</keyword>